<organism evidence="2 3">
    <name type="scientific">Nephila pilipes</name>
    <name type="common">Giant wood spider</name>
    <name type="synonym">Nephila maculata</name>
    <dbReference type="NCBI Taxonomy" id="299642"/>
    <lineage>
        <taxon>Eukaryota</taxon>
        <taxon>Metazoa</taxon>
        <taxon>Ecdysozoa</taxon>
        <taxon>Arthropoda</taxon>
        <taxon>Chelicerata</taxon>
        <taxon>Arachnida</taxon>
        <taxon>Araneae</taxon>
        <taxon>Araneomorphae</taxon>
        <taxon>Entelegynae</taxon>
        <taxon>Araneoidea</taxon>
        <taxon>Nephilidae</taxon>
        <taxon>Nephila</taxon>
    </lineage>
</organism>
<evidence type="ECO:0000256" key="1">
    <source>
        <dbReference type="SAM" id="Phobius"/>
    </source>
</evidence>
<accession>A0A8X6NVX5</accession>
<feature type="transmembrane region" description="Helical" evidence="1">
    <location>
        <begin position="12"/>
        <end position="30"/>
    </location>
</feature>
<keyword evidence="3" id="KW-1185">Reference proteome</keyword>
<dbReference type="EMBL" id="BMAW01063052">
    <property type="protein sequence ID" value="GFT38465.1"/>
    <property type="molecule type" value="Genomic_DNA"/>
</dbReference>
<sequence>MGVLIVLGGDGLFWELMIMVLYCLIWRISFESSIRLDGLEVGSLGTSVCMSQIDAVDRVAAACYPCRFENSVKFTLVLFRSLCFASIICKSLKETRLGSKRYLFTIENLSPCFLLALFKFHPSIVRVDSTPGQMGL</sequence>
<gene>
    <name evidence="2" type="ORF">NPIL_468041</name>
</gene>
<keyword evidence="1" id="KW-1133">Transmembrane helix</keyword>
<proteinExistence type="predicted"/>
<keyword evidence="1" id="KW-0472">Membrane</keyword>
<reference evidence="2" key="1">
    <citation type="submission" date="2020-08" db="EMBL/GenBank/DDBJ databases">
        <title>Multicomponent nature underlies the extraordinary mechanical properties of spider dragline silk.</title>
        <authorList>
            <person name="Kono N."/>
            <person name="Nakamura H."/>
            <person name="Mori M."/>
            <person name="Yoshida Y."/>
            <person name="Ohtoshi R."/>
            <person name="Malay A.D."/>
            <person name="Moran D.A.P."/>
            <person name="Tomita M."/>
            <person name="Numata K."/>
            <person name="Arakawa K."/>
        </authorList>
    </citation>
    <scope>NUCLEOTIDE SEQUENCE</scope>
</reference>
<evidence type="ECO:0000313" key="3">
    <source>
        <dbReference type="Proteomes" id="UP000887013"/>
    </source>
</evidence>
<dbReference type="AlphaFoldDB" id="A0A8X6NVX5"/>
<name>A0A8X6NVX5_NEPPI</name>
<protein>
    <submittedName>
        <fullName evidence="2">Uncharacterized protein</fullName>
    </submittedName>
</protein>
<evidence type="ECO:0000313" key="2">
    <source>
        <dbReference type="EMBL" id="GFT38465.1"/>
    </source>
</evidence>
<comment type="caution">
    <text evidence="2">The sequence shown here is derived from an EMBL/GenBank/DDBJ whole genome shotgun (WGS) entry which is preliminary data.</text>
</comment>
<keyword evidence="1" id="KW-0812">Transmembrane</keyword>
<dbReference type="Proteomes" id="UP000887013">
    <property type="component" value="Unassembled WGS sequence"/>
</dbReference>